<keyword evidence="6" id="KW-1185">Reference proteome</keyword>
<evidence type="ECO:0000313" key="7">
    <source>
        <dbReference type="WBParaSite" id="jg19018"/>
    </source>
</evidence>
<organism evidence="6 7">
    <name type="scientific">Ditylenchus dipsaci</name>
    <dbReference type="NCBI Taxonomy" id="166011"/>
    <lineage>
        <taxon>Eukaryota</taxon>
        <taxon>Metazoa</taxon>
        <taxon>Ecdysozoa</taxon>
        <taxon>Nematoda</taxon>
        <taxon>Chromadorea</taxon>
        <taxon>Rhabditida</taxon>
        <taxon>Tylenchina</taxon>
        <taxon>Tylenchomorpha</taxon>
        <taxon>Sphaerularioidea</taxon>
        <taxon>Anguinidae</taxon>
        <taxon>Anguininae</taxon>
        <taxon>Ditylenchus</taxon>
    </lineage>
</organism>
<dbReference type="PANTHER" id="PTHR15245:SF20">
    <property type="entry name" value="SYMPLEKIN"/>
    <property type="match status" value="1"/>
</dbReference>
<keyword evidence="3" id="KW-0539">Nucleus</keyword>
<feature type="region of interest" description="Disordered" evidence="4">
    <location>
        <begin position="306"/>
        <end position="332"/>
    </location>
</feature>
<dbReference type="Pfam" id="PF11935">
    <property type="entry name" value="SYMPK_PTA1_N"/>
    <property type="match status" value="1"/>
</dbReference>
<dbReference type="GO" id="GO:0005847">
    <property type="term" value="C:mRNA cleavage and polyadenylation specificity factor complex"/>
    <property type="evidence" value="ECO:0007669"/>
    <property type="project" value="TreeGrafter"/>
</dbReference>
<sequence length="651" mass="74078">MESDQQNIYAEIGKEINEGLDVSGKTLDDRIKHLMKAEEMILNQDDTSILDNFLDEMFQFMHQKDQKIRCFVISFIEKACKKDPEVMKKAISTLSWPMSESGMWVVQRRNDKEVEQCWNIFCQLKGRIMQTMDSDNEGIRFMAFKFLETVILCQTAKTELSENVNSPYQMSLDEISRDHSFISYRMLASEAAHSFDCLLQQLASSHISSLNLVTVISCLCTVAKQRPEYFPQVISALESLHVNLPPTLGTSQVKSVRKELKMHLLRMLKHPASLSHLHLGNLESNPATNEVKEMLKKKLAEAKEAAMRNSSSSNLGLPRTRQAEEAMDTDLRDPKRLKLDDDEYEDSGDIFKQLDDLESASSATQKAVEITTNFVLERLTNQVVTKLVILCLYTLPDQMPAAFASTYTPIDGAGSDVQKRHLARMLAIQLTKEGEGPGIQYIKEEKQKLFVARQFARSEGAFIPPTLHNDRSQDAIGSAMGKIDINKFAQPQMLSTMKSKARLQNFNLFSITRELLPQEAESMFVHAFQRIMNNEKRAVQGGATLAQQKILVRLVTRFHSIRTKELEAMLLNFIVNDQKNRTDLALLWLAELYAQLQGYSICMSSFSPGNFSRMRTDTFVTIRCCAAFCRHCTTEENIKRLYFIAFSSKSL</sequence>
<dbReference type="Gene3D" id="1.25.10.10">
    <property type="entry name" value="Leucine-rich Repeat Variant"/>
    <property type="match status" value="1"/>
</dbReference>
<feature type="compositionally biased region" description="Basic and acidic residues" evidence="4">
    <location>
        <begin position="321"/>
        <end position="332"/>
    </location>
</feature>
<dbReference type="GO" id="GO:0006397">
    <property type="term" value="P:mRNA processing"/>
    <property type="evidence" value="ECO:0007669"/>
    <property type="project" value="UniProtKB-KW"/>
</dbReference>
<evidence type="ECO:0000256" key="2">
    <source>
        <dbReference type="ARBA" id="ARBA00022664"/>
    </source>
</evidence>
<reference evidence="7" key="1">
    <citation type="submission" date="2022-11" db="UniProtKB">
        <authorList>
            <consortium name="WormBaseParasite"/>
        </authorList>
    </citation>
    <scope>IDENTIFICATION</scope>
</reference>
<dbReference type="SUPFAM" id="SSF48371">
    <property type="entry name" value="ARM repeat"/>
    <property type="match status" value="1"/>
</dbReference>
<keyword evidence="2" id="KW-0507">mRNA processing</keyword>
<proteinExistence type="predicted"/>
<dbReference type="AlphaFoldDB" id="A0A915DEG5"/>
<name>A0A915DEG5_9BILA</name>
<dbReference type="WBParaSite" id="jg19018">
    <property type="protein sequence ID" value="jg19018"/>
    <property type="gene ID" value="jg19018"/>
</dbReference>
<evidence type="ECO:0000313" key="6">
    <source>
        <dbReference type="Proteomes" id="UP000887574"/>
    </source>
</evidence>
<dbReference type="Proteomes" id="UP000887574">
    <property type="component" value="Unplaced"/>
</dbReference>
<dbReference type="InterPro" id="IPR016024">
    <property type="entry name" value="ARM-type_fold"/>
</dbReference>
<evidence type="ECO:0000259" key="5">
    <source>
        <dbReference type="Pfam" id="PF11935"/>
    </source>
</evidence>
<evidence type="ECO:0000256" key="1">
    <source>
        <dbReference type="ARBA" id="ARBA00004123"/>
    </source>
</evidence>
<evidence type="ECO:0000256" key="4">
    <source>
        <dbReference type="SAM" id="MobiDB-lite"/>
    </source>
</evidence>
<dbReference type="InterPro" id="IPR021850">
    <property type="entry name" value="Symplekin/Pta1"/>
</dbReference>
<comment type="subcellular location">
    <subcellularLocation>
        <location evidence="1">Nucleus</location>
    </subcellularLocation>
</comment>
<dbReference type="InterPro" id="IPR032460">
    <property type="entry name" value="Symplekin/Pta1_N"/>
</dbReference>
<dbReference type="InterPro" id="IPR011989">
    <property type="entry name" value="ARM-like"/>
</dbReference>
<evidence type="ECO:0000256" key="3">
    <source>
        <dbReference type="ARBA" id="ARBA00023242"/>
    </source>
</evidence>
<protein>
    <submittedName>
        <fullName evidence="7">Symplekin/Pta1 N-terminal domain-containing protein</fullName>
    </submittedName>
</protein>
<feature type="domain" description="Symplekin/Pta1 N-terminal" evidence="5">
    <location>
        <begin position="83"/>
        <end position="307"/>
    </location>
</feature>
<dbReference type="PANTHER" id="PTHR15245">
    <property type="entry name" value="SYMPLEKIN-RELATED"/>
    <property type="match status" value="1"/>
</dbReference>
<accession>A0A915DEG5</accession>